<reference evidence="1 2" key="1">
    <citation type="journal article" date="2017" name="Int. J. Syst. Evol. Microbiol.">
        <title>Bacillus notoginsengisoli sp. nov., a novel bacterium isolated from the rhizosphere of Panax notoginseng.</title>
        <authorList>
            <person name="Zhang M.Y."/>
            <person name="Cheng J."/>
            <person name="Cai Y."/>
            <person name="Zhang T.Y."/>
            <person name="Wu Y.Y."/>
            <person name="Manikprabhu D."/>
            <person name="Li W.J."/>
            <person name="Zhang Y.X."/>
        </authorList>
    </citation>
    <scope>NUCLEOTIDE SEQUENCE [LARGE SCALE GENOMIC DNA]</scope>
    <source>
        <strain evidence="1 2">JCM 30743</strain>
    </source>
</reference>
<organism evidence="1 2">
    <name type="scientific">Neobacillus notoginsengisoli</name>
    <dbReference type="NCBI Taxonomy" id="1578198"/>
    <lineage>
        <taxon>Bacteria</taxon>
        <taxon>Bacillati</taxon>
        <taxon>Bacillota</taxon>
        <taxon>Bacilli</taxon>
        <taxon>Bacillales</taxon>
        <taxon>Bacillaceae</taxon>
        <taxon>Neobacillus</taxon>
    </lineage>
</organism>
<proteinExistence type="predicted"/>
<dbReference type="Pfam" id="PF06013">
    <property type="entry name" value="WXG100"/>
    <property type="match status" value="1"/>
</dbReference>
<accession>A0A417YYB8</accession>
<dbReference type="Proteomes" id="UP000284416">
    <property type="component" value="Unassembled WGS sequence"/>
</dbReference>
<evidence type="ECO:0008006" key="3">
    <source>
        <dbReference type="Google" id="ProtNLM"/>
    </source>
</evidence>
<name>A0A417YYB8_9BACI</name>
<comment type="caution">
    <text evidence="1">The sequence shown here is derived from an EMBL/GenBank/DDBJ whole genome shotgun (WGS) entry which is preliminary data.</text>
</comment>
<keyword evidence="2" id="KW-1185">Reference proteome</keyword>
<evidence type="ECO:0000313" key="2">
    <source>
        <dbReference type="Proteomes" id="UP000284416"/>
    </source>
</evidence>
<evidence type="ECO:0000313" key="1">
    <source>
        <dbReference type="EMBL" id="RHW42731.1"/>
    </source>
</evidence>
<sequence>MSSFIKVNYNEFDKAADAIETYITRQKTNMEKATREVNVLAGSWKGKDYQSFKVKWNELAGAGSTADSFAKSLESYAKVLRYAATQYKEAQKKAINRANSL</sequence>
<dbReference type="InterPro" id="IPR036689">
    <property type="entry name" value="ESAT-6-like_sf"/>
</dbReference>
<dbReference type="Gene3D" id="1.10.287.1060">
    <property type="entry name" value="ESAT-6-like"/>
    <property type="match status" value="1"/>
</dbReference>
<dbReference type="SUPFAM" id="SSF140453">
    <property type="entry name" value="EsxAB dimer-like"/>
    <property type="match status" value="1"/>
</dbReference>
<dbReference type="InterPro" id="IPR010310">
    <property type="entry name" value="T7SS_ESAT-6-like"/>
</dbReference>
<dbReference type="AlphaFoldDB" id="A0A417YYB8"/>
<dbReference type="OrthoDB" id="2886141at2"/>
<dbReference type="EMBL" id="QWEG01000002">
    <property type="protein sequence ID" value="RHW42731.1"/>
    <property type="molecule type" value="Genomic_DNA"/>
</dbReference>
<protein>
    <recommendedName>
        <fullName evidence="3">WXG100 family type VII secretion target</fullName>
    </recommendedName>
</protein>
<dbReference type="RefSeq" id="WP_118919428.1">
    <property type="nucleotide sequence ID" value="NZ_QWEG01000002.1"/>
</dbReference>
<gene>
    <name evidence="1" type="ORF">D1B31_03865</name>
</gene>